<feature type="transmembrane region" description="Helical" evidence="12">
    <location>
        <begin position="207"/>
        <end position="234"/>
    </location>
</feature>
<dbReference type="PROSITE" id="PS00211">
    <property type="entry name" value="ABC_TRANSPORTER_1"/>
    <property type="match status" value="1"/>
</dbReference>
<reference evidence="15" key="2">
    <citation type="submission" date="2025-08" db="UniProtKB">
        <authorList>
            <consortium name="Ensembl"/>
        </authorList>
    </citation>
    <scope>IDENTIFICATION</scope>
</reference>
<evidence type="ECO:0000313" key="15">
    <source>
        <dbReference type="Ensembl" id="ENSAOCP00000079315.1"/>
    </source>
</evidence>
<accession>A0AAQ6ARR9</accession>
<evidence type="ECO:0000256" key="2">
    <source>
        <dbReference type="ARBA" id="ARBA00022448"/>
    </source>
</evidence>
<dbReference type="InterPro" id="IPR036640">
    <property type="entry name" value="ABC1_TM_sf"/>
</dbReference>
<dbReference type="FunFam" id="3.40.50.300:FF:000186">
    <property type="entry name" value="ATP-binding cassette sub-family B member 7, mitochondrial"/>
    <property type="match status" value="1"/>
</dbReference>
<evidence type="ECO:0000256" key="6">
    <source>
        <dbReference type="ARBA" id="ARBA00022989"/>
    </source>
</evidence>
<dbReference type="PROSITE" id="PS50929">
    <property type="entry name" value="ABC_TM1F"/>
    <property type="match status" value="1"/>
</dbReference>
<comment type="catalytic activity">
    <reaction evidence="10">
        <text>(glutathione)4[2Fe(III)-2S] cluster(in) + ATP + H2O = (glutathione)4[2Fe(III)-2S] cluster(out) + ADP + phosphate + H(+)</text>
        <dbReference type="Rhea" id="RHEA:67028"/>
        <dbReference type="ChEBI" id="CHEBI:15377"/>
        <dbReference type="ChEBI" id="CHEBI:15378"/>
        <dbReference type="ChEBI" id="CHEBI:30616"/>
        <dbReference type="ChEBI" id="CHEBI:43474"/>
        <dbReference type="ChEBI" id="CHEBI:167627"/>
        <dbReference type="ChEBI" id="CHEBI:456216"/>
    </reaction>
    <physiologicalReaction direction="left-to-right" evidence="10">
        <dbReference type="Rhea" id="RHEA:67029"/>
    </physiologicalReaction>
</comment>
<dbReference type="GO" id="GO:0005743">
    <property type="term" value="C:mitochondrial inner membrane"/>
    <property type="evidence" value="ECO:0007669"/>
    <property type="project" value="UniProtKB-SubCell"/>
</dbReference>
<keyword evidence="3 12" id="KW-0812">Transmembrane</keyword>
<dbReference type="InterPro" id="IPR011527">
    <property type="entry name" value="ABC1_TM_dom"/>
</dbReference>
<comment type="subcellular location">
    <subcellularLocation>
        <location evidence="1">Mitochondrion inner membrane</location>
        <topology evidence="1">Multi-pass membrane protein</topology>
    </subcellularLocation>
</comment>
<keyword evidence="2" id="KW-0813">Transport</keyword>
<evidence type="ECO:0000256" key="9">
    <source>
        <dbReference type="ARBA" id="ARBA00042945"/>
    </source>
</evidence>
<proteinExistence type="predicted"/>
<evidence type="ECO:0000256" key="4">
    <source>
        <dbReference type="ARBA" id="ARBA00022741"/>
    </source>
</evidence>
<dbReference type="PROSITE" id="PS50893">
    <property type="entry name" value="ABC_TRANSPORTER_2"/>
    <property type="match status" value="1"/>
</dbReference>
<dbReference type="GeneTree" id="ENSGT00940000156281"/>
<feature type="transmembrane region" description="Helical" evidence="12">
    <location>
        <begin position="132"/>
        <end position="153"/>
    </location>
</feature>
<evidence type="ECO:0000256" key="5">
    <source>
        <dbReference type="ARBA" id="ARBA00022840"/>
    </source>
</evidence>
<evidence type="ECO:0000259" key="13">
    <source>
        <dbReference type="PROSITE" id="PS50893"/>
    </source>
</evidence>
<evidence type="ECO:0000256" key="7">
    <source>
        <dbReference type="ARBA" id="ARBA00023136"/>
    </source>
</evidence>
<keyword evidence="6 12" id="KW-1133">Transmembrane helix</keyword>
<feature type="domain" description="ABC transmembrane type-1" evidence="14">
    <location>
        <begin position="88"/>
        <end position="391"/>
    </location>
</feature>
<dbReference type="CDD" id="cd03253">
    <property type="entry name" value="ABCC_ATM1_transporter"/>
    <property type="match status" value="1"/>
</dbReference>
<dbReference type="Gene3D" id="1.20.1560.10">
    <property type="entry name" value="ABC transporter type 1, transmembrane domain"/>
    <property type="match status" value="1"/>
</dbReference>
<protein>
    <recommendedName>
        <fullName evidence="8">Iron-sulfur clusters transporter ABCB7, mitochondrial</fullName>
    </recommendedName>
    <alternativeName>
        <fullName evidence="9">ATP-binding cassette sub-family B member 7, mitochondrial</fullName>
    </alternativeName>
</protein>
<evidence type="ECO:0000256" key="12">
    <source>
        <dbReference type="SAM" id="Phobius"/>
    </source>
</evidence>
<dbReference type="Ensembl" id="ENSAOCT00000057409.1">
    <property type="protein sequence ID" value="ENSAOCP00000079315.1"/>
    <property type="gene ID" value="ENSAOCG00000024500.2"/>
</dbReference>
<feature type="transmembrane region" description="Helical" evidence="12">
    <location>
        <begin position="240"/>
        <end position="261"/>
    </location>
</feature>
<evidence type="ECO:0000256" key="10">
    <source>
        <dbReference type="ARBA" id="ARBA00048046"/>
    </source>
</evidence>
<keyword evidence="4" id="KW-0547">Nucleotide-binding</keyword>
<dbReference type="InterPro" id="IPR039421">
    <property type="entry name" value="Type_1_exporter"/>
</dbReference>
<name>A0AAQ6ARR9_AMPOC</name>
<evidence type="ECO:0000259" key="14">
    <source>
        <dbReference type="PROSITE" id="PS50929"/>
    </source>
</evidence>
<organism evidence="15 16">
    <name type="scientific">Amphiprion ocellaris</name>
    <name type="common">Clown anemonefish</name>
    <dbReference type="NCBI Taxonomy" id="80972"/>
    <lineage>
        <taxon>Eukaryota</taxon>
        <taxon>Metazoa</taxon>
        <taxon>Chordata</taxon>
        <taxon>Craniata</taxon>
        <taxon>Vertebrata</taxon>
        <taxon>Euteleostomi</taxon>
        <taxon>Actinopterygii</taxon>
        <taxon>Neopterygii</taxon>
        <taxon>Teleostei</taxon>
        <taxon>Neoteleostei</taxon>
        <taxon>Acanthomorphata</taxon>
        <taxon>Ovalentaria</taxon>
        <taxon>Pomacentridae</taxon>
        <taxon>Amphiprion</taxon>
    </lineage>
</organism>
<dbReference type="AlphaFoldDB" id="A0AAQ6ARR9"/>
<feature type="transmembrane region" description="Helical" evidence="12">
    <location>
        <begin position="12"/>
        <end position="31"/>
    </location>
</feature>
<evidence type="ECO:0000256" key="11">
    <source>
        <dbReference type="SAM" id="MobiDB-lite"/>
    </source>
</evidence>
<dbReference type="GO" id="GO:0140359">
    <property type="term" value="F:ABC-type transporter activity"/>
    <property type="evidence" value="ECO:0007669"/>
    <property type="project" value="InterPro"/>
</dbReference>
<dbReference type="SUPFAM" id="SSF90123">
    <property type="entry name" value="ABC transporter transmembrane region"/>
    <property type="match status" value="1"/>
</dbReference>
<sequence>MSGAFFICIEIKFFVCALFALLFLLLHFIIFPQHLQVTDKRTCWHGNAGGGLNADPKNLKEVNSTQILSAMLSYVWPKDRPDLRARVAISLGLLAGAKITNVMVPFMFKYAVDELNQMSGHMLNLNDAPSTVATMATAVLIGYGVSRACAAFFNELRNTVFGKVAQSSIRRIAKNVFLHLHNLDLGFHLSRQTGALSKAIDRGTRGISFVLSALVFNLGPTVFEMGLVSAILYYKCGGQFAAVALGTLSAYTLFTILVTQWRTRFRIEMNKADSEAGNAAIDSLLNYETVKYFNNEKYEAQRYDGFLKIYEASSLKTTSTLAMLNFGQSAIFSVGLTGIMLLASKGITAGDCSAAVVGTMTVGDLVMVNGLLFQLSLPLNFLGTVYRETRQALIDMHTLFTLLSIDTKIKRDLAPPLTIAPQESTICFEDVYFEYLEGQKVLNGVSFEVPAGKKVAVVGGSGSGKSTIVRLLFRFYEPQRGNIYIAGQNIRDVSLDSLRKALGVVPQDAVLFHNTIFYNLQYGNINATPEEVYQVARLAGIHDAILRMPHGYDTQVGERGLKLSGGEKQRVAIARAILKNPPILLYDEATSSLDSITEENILSSMKGMVKDRTSVFIAHRLSTIVDADEIIVLNEGKVAERGTHHALLSTPDSLYADLWNAQNSKILNNSNNSPQPPAERLSQKEEERKKLQEEILNSVKGCGNCSC</sequence>
<evidence type="ECO:0000313" key="16">
    <source>
        <dbReference type="Proteomes" id="UP001501940"/>
    </source>
</evidence>
<dbReference type="Proteomes" id="UP001501940">
    <property type="component" value="Chromosome 13"/>
</dbReference>
<dbReference type="GO" id="GO:0006879">
    <property type="term" value="P:intracellular iron ion homeostasis"/>
    <property type="evidence" value="ECO:0007669"/>
    <property type="project" value="TreeGrafter"/>
</dbReference>
<keyword evidence="5" id="KW-0067">ATP-binding</keyword>
<evidence type="ECO:0000256" key="8">
    <source>
        <dbReference type="ARBA" id="ARBA00041016"/>
    </source>
</evidence>
<feature type="domain" description="ABC transporter" evidence="13">
    <location>
        <begin position="426"/>
        <end position="660"/>
    </location>
</feature>
<dbReference type="Pfam" id="PF00664">
    <property type="entry name" value="ABC_membrane"/>
    <property type="match status" value="1"/>
</dbReference>
<keyword evidence="16" id="KW-1185">Reference proteome</keyword>
<feature type="region of interest" description="Disordered" evidence="11">
    <location>
        <begin position="666"/>
        <end position="689"/>
    </location>
</feature>
<dbReference type="Pfam" id="PF00005">
    <property type="entry name" value="ABC_tran"/>
    <property type="match status" value="1"/>
</dbReference>
<dbReference type="Gene3D" id="3.40.50.300">
    <property type="entry name" value="P-loop containing nucleotide triphosphate hydrolases"/>
    <property type="match status" value="1"/>
</dbReference>
<dbReference type="InterPro" id="IPR027417">
    <property type="entry name" value="P-loop_NTPase"/>
</dbReference>
<dbReference type="SUPFAM" id="SSF52540">
    <property type="entry name" value="P-loop containing nucleoside triphosphate hydrolases"/>
    <property type="match status" value="1"/>
</dbReference>
<reference evidence="15" key="3">
    <citation type="submission" date="2025-09" db="UniProtKB">
        <authorList>
            <consortium name="Ensembl"/>
        </authorList>
    </citation>
    <scope>IDENTIFICATION</scope>
</reference>
<dbReference type="PANTHER" id="PTHR24221:SF402">
    <property type="entry name" value="IRON-SULFUR CLUSTERS TRANSPORTER ABCB7, MITOCHONDRIAL"/>
    <property type="match status" value="1"/>
</dbReference>
<feature type="transmembrane region" description="Helical" evidence="12">
    <location>
        <begin position="321"/>
        <end position="343"/>
    </location>
</feature>
<evidence type="ECO:0000256" key="1">
    <source>
        <dbReference type="ARBA" id="ARBA00004448"/>
    </source>
</evidence>
<reference evidence="15 16" key="1">
    <citation type="submission" date="2022-01" db="EMBL/GenBank/DDBJ databases">
        <title>A chromosome-scale genome assembly of the false clownfish, Amphiprion ocellaris.</title>
        <authorList>
            <person name="Ryu T."/>
        </authorList>
    </citation>
    <scope>NUCLEOTIDE SEQUENCE [LARGE SCALE GENOMIC DNA]</scope>
</reference>
<evidence type="ECO:0000256" key="3">
    <source>
        <dbReference type="ARBA" id="ARBA00022692"/>
    </source>
</evidence>
<dbReference type="CDD" id="cd18582">
    <property type="entry name" value="ABC_6TM_ATM1_ABCB7"/>
    <property type="match status" value="1"/>
</dbReference>
<dbReference type="SMART" id="SM00382">
    <property type="entry name" value="AAA"/>
    <property type="match status" value="1"/>
</dbReference>
<dbReference type="GO" id="GO:0016887">
    <property type="term" value="F:ATP hydrolysis activity"/>
    <property type="evidence" value="ECO:0007669"/>
    <property type="project" value="InterPro"/>
</dbReference>
<dbReference type="InterPro" id="IPR003439">
    <property type="entry name" value="ABC_transporter-like_ATP-bd"/>
</dbReference>
<dbReference type="InterPro" id="IPR017871">
    <property type="entry name" value="ABC_transporter-like_CS"/>
</dbReference>
<keyword evidence="7 12" id="KW-0472">Membrane</keyword>
<dbReference type="GO" id="GO:0005524">
    <property type="term" value="F:ATP binding"/>
    <property type="evidence" value="ECO:0007669"/>
    <property type="project" value="UniProtKB-KW"/>
</dbReference>
<dbReference type="InterPro" id="IPR003593">
    <property type="entry name" value="AAA+_ATPase"/>
</dbReference>
<dbReference type="PANTHER" id="PTHR24221">
    <property type="entry name" value="ATP-BINDING CASSETTE SUB-FAMILY B"/>
    <property type="match status" value="1"/>
</dbReference>
<gene>
    <name evidence="15" type="primary">ABCB7</name>
</gene>
<dbReference type="FunFam" id="1.20.1560.10:FF:000004">
    <property type="entry name" value="ATP-binding cassette sub-family B member 7"/>
    <property type="match status" value="1"/>
</dbReference>